<feature type="domain" description="UspA" evidence="3">
    <location>
        <begin position="19"/>
        <end position="159"/>
    </location>
</feature>
<name>A0AAC8TAK9_9BACT</name>
<dbReference type="PRINTS" id="PR01438">
    <property type="entry name" value="UNVRSLSTRESS"/>
</dbReference>
<dbReference type="Gene3D" id="3.40.50.620">
    <property type="entry name" value="HUPs"/>
    <property type="match status" value="1"/>
</dbReference>
<evidence type="ECO:0000256" key="2">
    <source>
        <dbReference type="PIRNR" id="PIRNR006276"/>
    </source>
</evidence>
<evidence type="ECO:0000256" key="1">
    <source>
        <dbReference type="ARBA" id="ARBA00008791"/>
    </source>
</evidence>
<dbReference type="Proteomes" id="UP000035579">
    <property type="component" value="Chromosome"/>
</dbReference>
<dbReference type="EMBL" id="CP011509">
    <property type="protein sequence ID" value="AKI99024.1"/>
    <property type="molecule type" value="Genomic_DNA"/>
</dbReference>
<proteinExistence type="inferred from homology"/>
<dbReference type="GO" id="GO:0005737">
    <property type="term" value="C:cytoplasm"/>
    <property type="evidence" value="ECO:0007669"/>
    <property type="project" value="UniProtKB-SubCell"/>
</dbReference>
<sequence length="165" mass="18270">MAIAPGRGDLTWSGTMNKIQRILVPVDFSETSKRALEYAHQFISRFDAKLDVLHVWRPSEYAGDEMVVLTRSEPELTLSTYLRNHADQQLSAFLENVPHSKQMLESGEPAHVIAKVAGEGGYDLIIMGTHGRTGLSHLMMGSVAEKVVRLAPCPVLTFRAPAEKK</sequence>
<evidence type="ECO:0000313" key="4">
    <source>
        <dbReference type="EMBL" id="AKI99024.1"/>
    </source>
</evidence>
<evidence type="ECO:0000259" key="3">
    <source>
        <dbReference type="Pfam" id="PF00582"/>
    </source>
</evidence>
<comment type="subcellular location">
    <subcellularLocation>
        <location evidence="2">Cytoplasm</location>
    </subcellularLocation>
</comment>
<dbReference type="InterPro" id="IPR006015">
    <property type="entry name" value="Universal_stress_UspA"/>
</dbReference>
<reference evidence="4 5" key="1">
    <citation type="submission" date="2015-05" db="EMBL/GenBank/DDBJ databases">
        <title>Genome assembly of Archangium gephyra DSM 2261.</title>
        <authorList>
            <person name="Sharma G."/>
            <person name="Subramanian S."/>
        </authorList>
    </citation>
    <scope>NUCLEOTIDE SEQUENCE [LARGE SCALE GENOMIC DNA]</scope>
    <source>
        <strain evidence="4 5">DSM 2261</strain>
    </source>
</reference>
<accession>A0AAC8TAK9</accession>
<dbReference type="CDD" id="cd00293">
    <property type="entry name" value="USP-like"/>
    <property type="match status" value="1"/>
</dbReference>
<dbReference type="KEGG" id="age:AA314_00651"/>
<dbReference type="PIRSF" id="PIRSF006276">
    <property type="entry name" value="UspA"/>
    <property type="match status" value="1"/>
</dbReference>
<dbReference type="InterPro" id="IPR006016">
    <property type="entry name" value="UspA"/>
</dbReference>
<dbReference type="Pfam" id="PF00582">
    <property type="entry name" value="Usp"/>
    <property type="match status" value="1"/>
</dbReference>
<dbReference type="PANTHER" id="PTHR46268">
    <property type="entry name" value="STRESS RESPONSE PROTEIN NHAX"/>
    <property type="match status" value="1"/>
</dbReference>
<dbReference type="AlphaFoldDB" id="A0AAC8TAK9"/>
<organism evidence="4 5">
    <name type="scientific">Archangium gephyra</name>
    <dbReference type="NCBI Taxonomy" id="48"/>
    <lineage>
        <taxon>Bacteria</taxon>
        <taxon>Pseudomonadati</taxon>
        <taxon>Myxococcota</taxon>
        <taxon>Myxococcia</taxon>
        <taxon>Myxococcales</taxon>
        <taxon>Cystobacterineae</taxon>
        <taxon>Archangiaceae</taxon>
        <taxon>Archangium</taxon>
    </lineage>
</organism>
<dbReference type="InterPro" id="IPR014729">
    <property type="entry name" value="Rossmann-like_a/b/a_fold"/>
</dbReference>
<protein>
    <recommendedName>
        <fullName evidence="2">Universal stress protein</fullName>
    </recommendedName>
</protein>
<keyword evidence="2" id="KW-0963">Cytoplasm</keyword>
<dbReference type="SUPFAM" id="SSF52402">
    <property type="entry name" value="Adenine nucleotide alpha hydrolases-like"/>
    <property type="match status" value="1"/>
</dbReference>
<comment type="similarity">
    <text evidence="1 2">Belongs to the universal stress protein A family.</text>
</comment>
<dbReference type="PANTHER" id="PTHR46268:SF6">
    <property type="entry name" value="UNIVERSAL STRESS PROTEIN UP12"/>
    <property type="match status" value="1"/>
</dbReference>
<gene>
    <name evidence="4" type="ORF">AA314_00651</name>
</gene>
<evidence type="ECO:0000313" key="5">
    <source>
        <dbReference type="Proteomes" id="UP000035579"/>
    </source>
</evidence>